<gene>
    <name evidence="1" type="ORF">BZG00_09795</name>
</gene>
<dbReference type="AlphaFoldDB" id="A0AB36JXA5"/>
<comment type="caution">
    <text evidence="1">The sequence shown here is derived from an EMBL/GenBank/DDBJ whole genome shotgun (WGS) entry which is preliminary data.</text>
</comment>
<proteinExistence type="predicted"/>
<dbReference type="RefSeq" id="WP_077659367.1">
    <property type="nucleotide sequence ID" value="NZ_CP040021.1"/>
</dbReference>
<reference evidence="1 2" key="1">
    <citation type="journal article" date="2017" name="Genome Announc.">
        <title>Draft Genome Sequences of Salinivibrio proteolyticus, Salinivibrio sharmensis, Salinivibrio siamensis, Salinivibrio costicola subsp. alcaliphilus, Salinivibrio costicola subsp. vallismortis, and 29 New Isolates Belonging to the Genus Salinivibrio.</title>
        <authorList>
            <person name="Lopez-Hermoso C."/>
            <person name="de la Haba R.R."/>
            <person name="Sanchez-Porro C."/>
            <person name="Bayliss S.C."/>
            <person name="Feil E.J."/>
            <person name="Ventosa A."/>
        </authorList>
    </citation>
    <scope>NUCLEOTIDE SEQUENCE [LARGE SCALE GENOMIC DNA]</scope>
    <source>
        <strain evidence="1 2">AL184</strain>
    </source>
</reference>
<dbReference type="EMBL" id="MUEK01000008">
    <property type="protein sequence ID" value="OOE39479.1"/>
    <property type="molecule type" value="Genomic_DNA"/>
</dbReference>
<dbReference type="Proteomes" id="UP000189021">
    <property type="component" value="Unassembled WGS sequence"/>
</dbReference>
<accession>A0AB36JXA5</accession>
<evidence type="ECO:0000313" key="1">
    <source>
        <dbReference type="EMBL" id="OOE39479.1"/>
    </source>
</evidence>
<keyword evidence="2" id="KW-1185">Reference proteome</keyword>
<organism evidence="1 2">
    <name type="scientific">Salinivibrio kushneri</name>
    <dbReference type="NCBI Taxonomy" id="1908198"/>
    <lineage>
        <taxon>Bacteria</taxon>
        <taxon>Pseudomonadati</taxon>
        <taxon>Pseudomonadota</taxon>
        <taxon>Gammaproteobacteria</taxon>
        <taxon>Vibrionales</taxon>
        <taxon>Vibrionaceae</taxon>
        <taxon>Salinivibrio</taxon>
    </lineage>
</organism>
<evidence type="ECO:0008006" key="3">
    <source>
        <dbReference type="Google" id="ProtNLM"/>
    </source>
</evidence>
<name>A0AB36JXA5_9GAMM</name>
<protein>
    <recommendedName>
        <fullName evidence="3">Nucleotidyltransferase</fullName>
    </recommendedName>
</protein>
<sequence length="281" mass="31136">MINIYSLKHCLKPGFESVLTLITRTTQQTGVPFFVAGATARDLVLYHVFGRDPGRQTRDIDTGILIPDWDAFASVKQALLDTGLIATNKAHRLKDPDSGLPIDIIPFGAIADEAGEIQWPPEHAVTMTVAGFQEAYDAALSIDLGQGDIIKVASLAGLTLLKLIAWQERGSESSKDASDFLTILFEYQHVQADRLWEPYIPAEHLEYDTERQGAFLLGYDLKMILSEPATNPETISRITTLATDIDGLVRAQFKSQNLCSYERIEQLQNDFWAGLALQEPS</sequence>
<evidence type="ECO:0000313" key="2">
    <source>
        <dbReference type="Proteomes" id="UP000189021"/>
    </source>
</evidence>